<keyword evidence="2" id="KW-1185">Reference proteome</keyword>
<name>A0A418NW86_9SPHN</name>
<gene>
    <name evidence="1" type="ORF">D2V07_00835</name>
</gene>
<sequence length="213" mass="23692">MLSVGERAGRVAAAAGLLAILQGCATSPKADQNGCEFDYAAIQAQELTLIEQGERIAATVPDSDRTQADLALLQESSAMLDSRDRVVDPLDVSIIESARAMLVSEDMWNRQDDRNCDRAQPRISLFCALRFASVDVTGTYNHRRAALQEARIAVQDAVHDRDYAHRLRDFNNDPNTTIADVWGVLDTAHARVNYRLWQQRACMFTPQTVRTNS</sequence>
<evidence type="ECO:0000313" key="2">
    <source>
        <dbReference type="Proteomes" id="UP000286576"/>
    </source>
</evidence>
<comment type="caution">
    <text evidence="1">The sequence shown here is derived from an EMBL/GenBank/DDBJ whole genome shotgun (WGS) entry which is preliminary data.</text>
</comment>
<reference evidence="1 2" key="1">
    <citation type="submission" date="2018-08" db="EMBL/GenBank/DDBJ databases">
        <title>Erythrobacter zhengii sp.nov., a bacterium isolated from deep-sea sediment.</title>
        <authorList>
            <person name="Fang C."/>
            <person name="Wu Y.-H."/>
            <person name="Sun C."/>
            <person name="Wang H."/>
            <person name="Cheng H."/>
            <person name="Meng F.-X."/>
            <person name="Wang C.-S."/>
            <person name="Xu X.-W."/>
        </authorList>
    </citation>
    <scope>NUCLEOTIDE SEQUENCE [LARGE SCALE GENOMIC DNA]</scope>
    <source>
        <strain evidence="1 2">V18</strain>
    </source>
</reference>
<accession>A0A418NW86</accession>
<proteinExistence type="predicted"/>
<dbReference type="Proteomes" id="UP000286576">
    <property type="component" value="Unassembled WGS sequence"/>
</dbReference>
<dbReference type="EMBL" id="QXFL01000001">
    <property type="protein sequence ID" value="RIV88858.1"/>
    <property type="molecule type" value="Genomic_DNA"/>
</dbReference>
<dbReference type="InterPro" id="IPR045677">
    <property type="entry name" value="DUF6197"/>
</dbReference>
<dbReference type="PROSITE" id="PS51257">
    <property type="entry name" value="PROKAR_LIPOPROTEIN"/>
    <property type="match status" value="1"/>
</dbReference>
<organism evidence="1 2">
    <name type="scientific">Aurantiacibacter zhengii</name>
    <dbReference type="NCBI Taxonomy" id="2307003"/>
    <lineage>
        <taxon>Bacteria</taxon>
        <taxon>Pseudomonadati</taxon>
        <taxon>Pseudomonadota</taxon>
        <taxon>Alphaproteobacteria</taxon>
        <taxon>Sphingomonadales</taxon>
        <taxon>Erythrobacteraceae</taxon>
        <taxon>Aurantiacibacter</taxon>
    </lineage>
</organism>
<evidence type="ECO:0000313" key="1">
    <source>
        <dbReference type="EMBL" id="RIV88858.1"/>
    </source>
</evidence>
<dbReference type="Pfam" id="PF19698">
    <property type="entry name" value="DUF6197"/>
    <property type="match status" value="1"/>
</dbReference>
<protein>
    <submittedName>
        <fullName evidence="1">Uncharacterized protein</fullName>
    </submittedName>
</protein>
<dbReference type="AlphaFoldDB" id="A0A418NW86"/>